<sequence length="421" mass="43988">MTTTPATPVAPARPKRATPGWIWLLVGVFAVLLIGAFVLIAGTAVTGLTPRETPGVWYDPDNARPDGSRALAHIIDDHGGQVRVVRGLARFTDAPQPDSDTTVVVSSTGALNEGTARQFLERVSGAGRVVLVAPDSAALELLGLPVRVAWAADFVVTQARCDAPGIEPTDTVTSHGTVYRATEADARECFPAGDGSTVVVLPRTADRPEVVVANGRMFTNAQLTAHDDAGVAVRLLAGSGEVLWYVPFVTDQIAADGSESDIPAALGPLVVLSVFAVLALMLWRGRRFGALVAEPLPAVVKAVETTRARGRMYQKAGADARAAAALRIHTLSSLASYLGLPYDAGRATDALAAPDHELADGRADPPDPAVDAIITTVVSVTGRDPDQVRALLAGPLPSTADGLMLFTSDLTALEKEVRQTP</sequence>
<name>A0ABD7V3Y2_9ACTN</name>
<evidence type="ECO:0000313" key="3">
    <source>
        <dbReference type="EMBL" id="VFA89004.1"/>
    </source>
</evidence>
<feature type="transmembrane region" description="Helical" evidence="1">
    <location>
        <begin position="262"/>
        <end position="283"/>
    </location>
</feature>
<protein>
    <recommendedName>
        <fullName evidence="2">DUF4350 domain-containing protein</fullName>
    </recommendedName>
</protein>
<dbReference type="Proteomes" id="UP000360750">
    <property type="component" value="Unassembled WGS sequence"/>
</dbReference>
<feature type="transmembrane region" description="Helical" evidence="1">
    <location>
        <begin position="21"/>
        <end position="45"/>
    </location>
</feature>
<comment type="caution">
    <text evidence="3">The sequence shown here is derived from an EMBL/GenBank/DDBJ whole genome shotgun (WGS) entry which is preliminary data.</text>
</comment>
<dbReference type="Pfam" id="PF14258">
    <property type="entry name" value="DUF4350"/>
    <property type="match status" value="1"/>
</dbReference>
<keyword evidence="1" id="KW-0472">Membrane</keyword>
<reference evidence="3 4" key="1">
    <citation type="submission" date="2019-02" db="EMBL/GenBank/DDBJ databases">
        <authorList>
            <consortium name="Pathogen Informatics"/>
        </authorList>
    </citation>
    <scope>NUCLEOTIDE SEQUENCE [LARGE SCALE GENOMIC DNA]</scope>
    <source>
        <strain evidence="3 4">3012STDY6756503</strain>
    </source>
</reference>
<accession>A0ABD7V3Y2</accession>
<evidence type="ECO:0000256" key="1">
    <source>
        <dbReference type="SAM" id="Phobius"/>
    </source>
</evidence>
<gene>
    <name evidence="3" type="ORF">NCTC8139_02563</name>
</gene>
<evidence type="ECO:0000313" key="4">
    <source>
        <dbReference type="Proteomes" id="UP000360750"/>
    </source>
</evidence>
<organism evidence="3 4">
    <name type="scientific">Gordonia paraffinivorans</name>
    <dbReference type="NCBI Taxonomy" id="175628"/>
    <lineage>
        <taxon>Bacteria</taxon>
        <taxon>Bacillati</taxon>
        <taxon>Actinomycetota</taxon>
        <taxon>Actinomycetes</taxon>
        <taxon>Mycobacteriales</taxon>
        <taxon>Gordoniaceae</taxon>
        <taxon>Gordonia</taxon>
    </lineage>
</organism>
<evidence type="ECO:0000259" key="2">
    <source>
        <dbReference type="Pfam" id="PF14258"/>
    </source>
</evidence>
<keyword evidence="1" id="KW-0812">Transmembrane</keyword>
<proteinExistence type="predicted"/>
<feature type="domain" description="DUF4350" evidence="2">
    <location>
        <begin position="60"/>
        <end position="236"/>
    </location>
</feature>
<dbReference type="AlphaFoldDB" id="A0ABD7V3Y2"/>
<dbReference type="EMBL" id="CAACYD010000006">
    <property type="protein sequence ID" value="VFA89004.1"/>
    <property type="molecule type" value="Genomic_DNA"/>
</dbReference>
<dbReference type="RefSeq" id="WP_006901097.1">
    <property type="nucleotide sequence ID" value="NZ_CAACYD010000006.1"/>
</dbReference>
<dbReference type="InterPro" id="IPR025646">
    <property type="entry name" value="DUF4350"/>
</dbReference>
<keyword evidence="1" id="KW-1133">Transmembrane helix</keyword>
<dbReference type="GeneID" id="60750557"/>